<evidence type="ECO:0000313" key="1">
    <source>
        <dbReference type="EMBL" id="KHJ80434.1"/>
    </source>
</evidence>
<dbReference type="OrthoDB" id="5875723at2759"/>
<accession>A0A0B1S669</accession>
<organism evidence="1 2">
    <name type="scientific">Oesophagostomum dentatum</name>
    <name type="common">Nodular worm</name>
    <dbReference type="NCBI Taxonomy" id="61180"/>
    <lineage>
        <taxon>Eukaryota</taxon>
        <taxon>Metazoa</taxon>
        <taxon>Ecdysozoa</taxon>
        <taxon>Nematoda</taxon>
        <taxon>Chromadorea</taxon>
        <taxon>Rhabditida</taxon>
        <taxon>Rhabditina</taxon>
        <taxon>Rhabditomorpha</taxon>
        <taxon>Strongyloidea</taxon>
        <taxon>Strongylidae</taxon>
        <taxon>Oesophagostomum</taxon>
    </lineage>
</organism>
<dbReference type="AlphaFoldDB" id="A0A0B1S669"/>
<dbReference type="Proteomes" id="UP000053660">
    <property type="component" value="Unassembled WGS sequence"/>
</dbReference>
<evidence type="ECO:0000313" key="2">
    <source>
        <dbReference type="Proteomes" id="UP000053660"/>
    </source>
</evidence>
<reference evidence="1 2" key="1">
    <citation type="submission" date="2014-03" db="EMBL/GenBank/DDBJ databases">
        <title>Draft genome of the hookworm Oesophagostomum dentatum.</title>
        <authorList>
            <person name="Mitreva M."/>
        </authorList>
    </citation>
    <scope>NUCLEOTIDE SEQUENCE [LARGE SCALE GENOMIC DNA]</scope>
    <source>
        <strain evidence="1 2">OD-Hann</strain>
    </source>
</reference>
<keyword evidence="2" id="KW-1185">Reference proteome</keyword>
<gene>
    <name evidence="1" type="ORF">OESDEN_19891</name>
</gene>
<proteinExistence type="predicted"/>
<sequence>MFCHDGVAFPETNDEVKKCLDAIQEAAAVCLADSGALLQMEAVLSELGESLTNEWIDYVLMYLPQLQVLPCNGQVQLLVL</sequence>
<name>A0A0B1S669_OESDE</name>
<feature type="non-terminal residue" evidence="1">
    <location>
        <position position="80"/>
    </location>
</feature>
<dbReference type="EMBL" id="KN600673">
    <property type="protein sequence ID" value="KHJ80434.1"/>
    <property type="molecule type" value="Genomic_DNA"/>
</dbReference>
<protein>
    <submittedName>
        <fullName evidence="1">Uncharacterized protein</fullName>
    </submittedName>
</protein>